<evidence type="ECO:0000256" key="4">
    <source>
        <dbReference type="ARBA" id="ARBA00022679"/>
    </source>
</evidence>
<evidence type="ECO:0000256" key="8">
    <source>
        <dbReference type="ARBA" id="ARBA00038120"/>
    </source>
</evidence>
<dbReference type="Proteomes" id="UP000774283">
    <property type="component" value="Unassembled WGS sequence"/>
</dbReference>
<dbReference type="InterPro" id="IPR001173">
    <property type="entry name" value="Glyco_trans_2-like"/>
</dbReference>
<dbReference type="GO" id="GO:0005886">
    <property type="term" value="C:plasma membrane"/>
    <property type="evidence" value="ECO:0007669"/>
    <property type="project" value="UniProtKB-SubCell"/>
</dbReference>
<dbReference type="Pfam" id="PF00535">
    <property type="entry name" value="Glycos_transf_2"/>
    <property type="match status" value="1"/>
</dbReference>
<dbReference type="PANTHER" id="PTHR43646">
    <property type="entry name" value="GLYCOSYLTRANSFERASE"/>
    <property type="match status" value="1"/>
</dbReference>
<evidence type="ECO:0000259" key="10">
    <source>
        <dbReference type="Pfam" id="PF00535"/>
    </source>
</evidence>
<dbReference type="PANTHER" id="PTHR43646:SF2">
    <property type="entry name" value="GLYCOSYLTRANSFERASE 2-LIKE DOMAIN-CONTAINING PROTEIN"/>
    <property type="match status" value="1"/>
</dbReference>
<organism evidence="11 12">
    <name type="scientific">Sanguibacter hominis ATCC BAA-789</name>
    <dbReference type="NCBI Taxonomy" id="1312740"/>
    <lineage>
        <taxon>Bacteria</taxon>
        <taxon>Bacillati</taxon>
        <taxon>Actinomycetota</taxon>
        <taxon>Actinomycetes</taxon>
        <taxon>Micrococcales</taxon>
        <taxon>Sanguibacteraceae</taxon>
        <taxon>Sanguibacter</taxon>
    </lineage>
</organism>
<comment type="subcellular location">
    <subcellularLocation>
        <location evidence="1">Cell membrane</location>
    </subcellularLocation>
</comment>
<feature type="domain" description="Glycosyltransferase 2-like" evidence="10">
    <location>
        <begin position="11"/>
        <end position="148"/>
    </location>
</feature>
<comment type="pathway">
    <text evidence="7">Carotenoid biosynthesis; staphyloxanthin biosynthesis; staphyloxanthin from farnesyl diphosphate: step 4/5.</text>
</comment>
<accession>A0A9X5ISF5</accession>
<dbReference type="InterPro" id="IPR029044">
    <property type="entry name" value="Nucleotide-diphossugar_trans"/>
</dbReference>
<evidence type="ECO:0000256" key="2">
    <source>
        <dbReference type="ARBA" id="ARBA00022475"/>
    </source>
</evidence>
<evidence type="ECO:0000256" key="3">
    <source>
        <dbReference type="ARBA" id="ARBA00022676"/>
    </source>
</evidence>
<comment type="function">
    <text evidence="6">Catalyzes the glycosylation of 4,4'-diaponeurosporenoate, i.e. the esterification of glucose at the C1'' position with the carboxyl group of 4,4'-diaponeurosporenic acid, to form glycosyl-4,4'-diaponeurosporenoate. This is a step in the biosynthesis of staphyloxanthin, an orange pigment present in most staphylococci strains.</text>
</comment>
<name>A0A9X5ISF5_9MICO</name>
<keyword evidence="2" id="KW-1003">Cell membrane</keyword>
<evidence type="ECO:0000256" key="5">
    <source>
        <dbReference type="ARBA" id="ARBA00023136"/>
    </source>
</evidence>
<evidence type="ECO:0000256" key="9">
    <source>
        <dbReference type="ARBA" id="ARBA00040345"/>
    </source>
</evidence>
<keyword evidence="4" id="KW-0808">Transferase</keyword>
<proteinExistence type="inferred from homology"/>
<sequence length="238" mass="24434">MTSRPAIRTVCVVVPAHDEEALVGRCLAGLAAAAGRAATAGIDVRVTVVLDDCHDRTADVVAAADLPVPLDVVETDARSVGVARALGTSAALAGVDAPLDAVWLAHTDADSCVPPGWVLDQVALADRGADVVVGTVRPDPADLSERQLLAWARTRVPGRPNGHVHGANLGVRASAYLAAGGFAPEPLHEDVHLAERLRTAPGVVVVASDVVDVLTSGRTVGRAPGGYARYLREDLAPA</sequence>
<evidence type="ECO:0000256" key="6">
    <source>
        <dbReference type="ARBA" id="ARBA00037281"/>
    </source>
</evidence>
<keyword evidence="5" id="KW-0472">Membrane</keyword>
<comment type="caution">
    <text evidence="11">The sequence shown here is derived from an EMBL/GenBank/DDBJ whole genome shotgun (WGS) entry which is preliminary data.</text>
</comment>
<dbReference type="RefSeq" id="WP_168447111.1">
    <property type="nucleotide sequence ID" value="NZ_JAAXOW010000002.1"/>
</dbReference>
<dbReference type="SUPFAM" id="SSF53448">
    <property type="entry name" value="Nucleotide-diphospho-sugar transferases"/>
    <property type="match status" value="1"/>
</dbReference>
<comment type="similarity">
    <text evidence="8">Belongs to the glycosyltransferase 2 family. CrtQ subfamily.</text>
</comment>
<evidence type="ECO:0000313" key="12">
    <source>
        <dbReference type="Proteomes" id="UP000774283"/>
    </source>
</evidence>
<dbReference type="AlphaFoldDB" id="A0A9X5ISF5"/>
<evidence type="ECO:0000313" key="11">
    <source>
        <dbReference type="EMBL" id="NKX93021.1"/>
    </source>
</evidence>
<reference evidence="11 12" key="1">
    <citation type="submission" date="2020-04" db="EMBL/GenBank/DDBJ databases">
        <title>MicrobeNet Type strains.</title>
        <authorList>
            <person name="Nicholson A.C."/>
        </authorList>
    </citation>
    <scope>NUCLEOTIDE SEQUENCE [LARGE SCALE GENOMIC DNA]</scope>
    <source>
        <strain evidence="11 12">ATCC BAA-789</strain>
    </source>
</reference>
<evidence type="ECO:0000256" key="1">
    <source>
        <dbReference type="ARBA" id="ARBA00004236"/>
    </source>
</evidence>
<dbReference type="EMBL" id="JAAXOW010000002">
    <property type="protein sequence ID" value="NKX93021.1"/>
    <property type="molecule type" value="Genomic_DNA"/>
</dbReference>
<protein>
    <recommendedName>
        <fullName evidence="9">4,4'-diaponeurosporenoate glycosyltransferase</fullName>
    </recommendedName>
</protein>
<keyword evidence="3" id="KW-0328">Glycosyltransferase</keyword>
<keyword evidence="12" id="KW-1185">Reference proteome</keyword>
<gene>
    <name evidence="11" type="ORF">HF995_06990</name>
</gene>
<dbReference type="Gene3D" id="3.90.550.10">
    <property type="entry name" value="Spore Coat Polysaccharide Biosynthesis Protein SpsA, Chain A"/>
    <property type="match status" value="1"/>
</dbReference>
<evidence type="ECO:0000256" key="7">
    <source>
        <dbReference type="ARBA" id="ARBA00037904"/>
    </source>
</evidence>
<dbReference type="GO" id="GO:0016757">
    <property type="term" value="F:glycosyltransferase activity"/>
    <property type="evidence" value="ECO:0007669"/>
    <property type="project" value="UniProtKB-KW"/>
</dbReference>